<reference evidence="1 2" key="1">
    <citation type="submission" date="2018-02" db="EMBL/GenBank/DDBJ databases">
        <title>Solimicrobium silvestre gen. nov., sp. nov., isolated from alpine forest soil.</title>
        <authorList>
            <person name="Margesin R."/>
            <person name="Albuquerque L."/>
            <person name="Zhang D.-C."/>
            <person name="Froufe H.J.C."/>
            <person name="Severino R."/>
            <person name="Roxo I."/>
            <person name="Egas C."/>
            <person name="Da Costa M.S."/>
        </authorList>
    </citation>
    <scope>NUCLEOTIDE SEQUENCE [LARGE SCALE GENOMIC DNA]</scope>
    <source>
        <strain evidence="1 2">S20-91</strain>
    </source>
</reference>
<keyword evidence="2" id="KW-1185">Reference proteome</keyword>
<gene>
    <name evidence="1" type="ORF">S2091_4165</name>
</gene>
<sequence>MRATVPKIVTYGAVGLFGLIVASIAHRLNVVSEAAQNTTEFCQSVKPGDDVSFIMKKVGHGESGVQFNTIYEQREGQPTWPRHVIWNGPHYKRVYCSLEIGSHGDVLATHIGPIDEKTPGFFEDWIGL</sequence>
<evidence type="ECO:0000313" key="1">
    <source>
        <dbReference type="EMBL" id="PRC91164.1"/>
    </source>
</evidence>
<evidence type="ECO:0000313" key="2">
    <source>
        <dbReference type="Proteomes" id="UP000237839"/>
    </source>
</evidence>
<proteinExistence type="predicted"/>
<organism evidence="1 2">
    <name type="scientific">Solimicrobium silvestre</name>
    <dbReference type="NCBI Taxonomy" id="2099400"/>
    <lineage>
        <taxon>Bacteria</taxon>
        <taxon>Pseudomonadati</taxon>
        <taxon>Pseudomonadota</taxon>
        <taxon>Betaproteobacteria</taxon>
        <taxon>Burkholderiales</taxon>
        <taxon>Oxalobacteraceae</taxon>
        <taxon>Solimicrobium</taxon>
    </lineage>
</organism>
<dbReference type="Proteomes" id="UP000237839">
    <property type="component" value="Unassembled WGS sequence"/>
</dbReference>
<protein>
    <submittedName>
        <fullName evidence="1">Uncharacterized protein</fullName>
    </submittedName>
</protein>
<comment type="caution">
    <text evidence="1">The sequence shown here is derived from an EMBL/GenBank/DDBJ whole genome shotgun (WGS) entry which is preliminary data.</text>
</comment>
<name>A0A2S9GTY1_9BURK</name>
<dbReference type="AlphaFoldDB" id="A0A2S9GTY1"/>
<accession>A0A2S9GTY1</accession>
<dbReference type="EMBL" id="PUGF01000028">
    <property type="protein sequence ID" value="PRC91164.1"/>
    <property type="molecule type" value="Genomic_DNA"/>
</dbReference>